<keyword evidence="3" id="KW-1185">Reference proteome</keyword>
<gene>
    <name evidence="1" type="ORF">GQR91_15980</name>
    <name evidence="2" type="ORF">SAMN05216557_10177</name>
</gene>
<evidence type="ECO:0000313" key="4">
    <source>
        <dbReference type="Proteomes" id="UP000436801"/>
    </source>
</evidence>
<sequence>MASIEPESVAGRATAENGIVMLDGPNGVAVAMTPAAARDTGRSLIAAADAAEGQAQPSQE</sequence>
<organism evidence="2 3">
    <name type="scientific">Sphingomonas carotinifaciens</name>
    <dbReference type="NCBI Taxonomy" id="1166323"/>
    <lineage>
        <taxon>Bacteria</taxon>
        <taxon>Pseudomonadati</taxon>
        <taxon>Pseudomonadota</taxon>
        <taxon>Alphaproteobacteria</taxon>
        <taxon>Sphingomonadales</taxon>
        <taxon>Sphingomonadaceae</taxon>
        <taxon>Sphingomonas</taxon>
    </lineage>
</organism>
<name>A0A1G7ESN8_9SPHN</name>
<dbReference type="OrthoDB" id="7452167at2"/>
<accession>A0A1G7ESN8</accession>
<evidence type="ECO:0000313" key="1">
    <source>
        <dbReference type="EMBL" id="MWC45119.1"/>
    </source>
</evidence>
<reference evidence="2 3" key="1">
    <citation type="submission" date="2016-10" db="EMBL/GenBank/DDBJ databases">
        <authorList>
            <person name="Varghese N."/>
            <person name="Submissions S."/>
        </authorList>
    </citation>
    <scope>NUCLEOTIDE SEQUENCE [LARGE SCALE GENOMIC DNA]</scope>
    <source>
        <strain evidence="2 3">S7-754</strain>
    </source>
</reference>
<evidence type="ECO:0000313" key="2">
    <source>
        <dbReference type="EMBL" id="SDE66415.1"/>
    </source>
</evidence>
<dbReference type="EMBL" id="WSUT01000005">
    <property type="protein sequence ID" value="MWC45119.1"/>
    <property type="molecule type" value="Genomic_DNA"/>
</dbReference>
<proteinExistence type="predicted"/>
<dbReference type="Proteomes" id="UP000323502">
    <property type="component" value="Unassembled WGS sequence"/>
</dbReference>
<dbReference type="AlphaFoldDB" id="A0A1G7ESN8"/>
<dbReference type="EMBL" id="FNBI01000001">
    <property type="protein sequence ID" value="SDE66415.1"/>
    <property type="molecule type" value="Genomic_DNA"/>
</dbReference>
<reference evidence="1 4" key="2">
    <citation type="submission" date="2019-12" db="EMBL/GenBank/DDBJ databases">
        <authorList>
            <person name="Zheng J."/>
        </authorList>
    </citation>
    <scope>NUCLEOTIDE SEQUENCE [LARGE SCALE GENOMIC DNA]</scope>
    <source>
        <strain evidence="1 4">DSM 27347</strain>
    </source>
</reference>
<dbReference type="Proteomes" id="UP000436801">
    <property type="component" value="Unassembled WGS sequence"/>
</dbReference>
<protein>
    <submittedName>
        <fullName evidence="2">Uncharacterized protein</fullName>
    </submittedName>
</protein>
<dbReference type="RefSeq" id="WP_112382715.1">
    <property type="nucleotide sequence ID" value="NZ_CP178397.1"/>
</dbReference>
<evidence type="ECO:0000313" key="3">
    <source>
        <dbReference type="Proteomes" id="UP000323502"/>
    </source>
</evidence>